<accession>A0ABT2LSF7</accession>
<comment type="caution">
    <text evidence="2">The sequence shown here is derived from an EMBL/GenBank/DDBJ whole genome shotgun (WGS) entry which is preliminary data.</text>
</comment>
<dbReference type="Gene3D" id="3.40.50.720">
    <property type="entry name" value="NAD(P)-binding Rossmann-like Domain"/>
    <property type="match status" value="1"/>
</dbReference>
<dbReference type="PANTHER" id="PTHR12126">
    <property type="entry name" value="NADH-UBIQUINONE OXIDOREDUCTASE 39 KDA SUBUNIT-RELATED"/>
    <property type="match status" value="1"/>
</dbReference>
<keyword evidence="3" id="KW-1185">Reference proteome</keyword>
<feature type="domain" description="NAD(P)-binding" evidence="1">
    <location>
        <begin position="15"/>
        <end position="205"/>
    </location>
</feature>
<dbReference type="SUPFAM" id="SSF51735">
    <property type="entry name" value="NAD(P)-binding Rossmann-fold domains"/>
    <property type="match status" value="1"/>
</dbReference>
<organism evidence="2 3">
    <name type="scientific">Chelativorans salis</name>
    <dbReference type="NCBI Taxonomy" id="2978478"/>
    <lineage>
        <taxon>Bacteria</taxon>
        <taxon>Pseudomonadati</taxon>
        <taxon>Pseudomonadota</taxon>
        <taxon>Alphaproteobacteria</taxon>
        <taxon>Hyphomicrobiales</taxon>
        <taxon>Phyllobacteriaceae</taxon>
        <taxon>Chelativorans</taxon>
    </lineage>
</organism>
<dbReference type="InterPro" id="IPR051207">
    <property type="entry name" value="ComplexI_NDUFA9_subunit"/>
</dbReference>
<dbReference type="RefSeq" id="WP_260905896.1">
    <property type="nucleotide sequence ID" value="NZ_JAOCZP010000007.1"/>
</dbReference>
<sequence>MARTKREARSAVVLGGTGFLGRRIVRHLLECGFKVRSGSRHPERAHSIFGEAAVEAVRADVTDELSLNAALARCANVVNAVSLYVEHGELTFDAIHVRAAARVARVARDVGISQLVHISGIGSDPLSNSDYISARGRGENAVREAFPGVTIIRPAVMVGPDDAFLTTVARLARLSPVYPLFGSGKTRLQPVHVEDVAEAVARVLDRRDSAPCYELGGPRVYLYRELVKTIARQSSAHTLPVPMPFVVWSVMARLAEQMPSVPLTRNQVELMRHDNVAAADFPGFEQLGIEPAAVEDVVQKLRDRETER</sequence>
<dbReference type="CDD" id="cd05271">
    <property type="entry name" value="NDUFA9_like_SDR_a"/>
    <property type="match status" value="1"/>
</dbReference>
<dbReference type="InterPro" id="IPR036291">
    <property type="entry name" value="NAD(P)-bd_dom_sf"/>
</dbReference>
<dbReference type="Pfam" id="PF13460">
    <property type="entry name" value="NAD_binding_10"/>
    <property type="match status" value="1"/>
</dbReference>
<dbReference type="PANTHER" id="PTHR12126:SF11">
    <property type="entry name" value="NADH DEHYDROGENASE [UBIQUINONE] 1 ALPHA SUBCOMPLEX SUBUNIT 9, MITOCHONDRIAL"/>
    <property type="match status" value="1"/>
</dbReference>
<name>A0ABT2LSF7_9HYPH</name>
<dbReference type="Proteomes" id="UP001320831">
    <property type="component" value="Unassembled WGS sequence"/>
</dbReference>
<evidence type="ECO:0000313" key="3">
    <source>
        <dbReference type="Proteomes" id="UP001320831"/>
    </source>
</evidence>
<reference evidence="2 3" key="1">
    <citation type="submission" date="2022-09" db="EMBL/GenBank/DDBJ databases">
        <title>Chelativorans salina sp. nov., a novel slightly halophilic bacterium isolated from a saline lake sediment enrichment.</title>
        <authorList>
            <person name="Gao L."/>
            <person name="Fang B.-Z."/>
            <person name="Li W.-J."/>
        </authorList>
    </citation>
    <scope>NUCLEOTIDE SEQUENCE [LARGE SCALE GENOMIC DNA]</scope>
    <source>
        <strain evidence="2 3">EGI FJ00035</strain>
    </source>
</reference>
<gene>
    <name evidence="2" type="ORF">N5A92_20540</name>
</gene>
<dbReference type="InterPro" id="IPR016040">
    <property type="entry name" value="NAD(P)-bd_dom"/>
</dbReference>
<proteinExistence type="predicted"/>
<evidence type="ECO:0000313" key="2">
    <source>
        <dbReference type="EMBL" id="MCT7377409.1"/>
    </source>
</evidence>
<evidence type="ECO:0000259" key="1">
    <source>
        <dbReference type="Pfam" id="PF13460"/>
    </source>
</evidence>
<protein>
    <submittedName>
        <fullName evidence="2">Complex I NDUFA9 subunit family protein</fullName>
    </submittedName>
</protein>
<dbReference type="EMBL" id="JAOCZP010000007">
    <property type="protein sequence ID" value="MCT7377409.1"/>
    <property type="molecule type" value="Genomic_DNA"/>
</dbReference>